<proteinExistence type="predicted"/>
<keyword evidence="3" id="KW-1185">Reference proteome</keyword>
<feature type="region of interest" description="Disordered" evidence="1">
    <location>
        <begin position="66"/>
        <end position="180"/>
    </location>
</feature>
<comment type="caution">
    <text evidence="2">The sequence shown here is derived from an EMBL/GenBank/DDBJ whole genome shotgun (WGS) entry which is preliminary data.</text>
</comment>
<evidence type="ECO:0000313" key="3">
    <source>
        <dbReference type="Proteomes" id="UP001558613"/>
    </source>
</evidence>
<feature type="compositionally biased region" description="Polar residues" evidence="1">
    <location>
        <begin position="102"/>
        <end position="116"/>
    </location>
</feature>
<gene>
    <name evidence="2" type="ORF">QQF64_024519</name>
</gene>
<evidence type="ECO:0000256" key="1">
    <source>
        <dbReference type="SAM" id="MobiDB-lite"/>
    </source>
</evidence>
<sequence>MYLIVEFIGEGSTGPVAKSWYTDGYSWWPPYKDLDRLLKSVRLMESPQKDKGWTKHQARILHESAPDVTMSFSQADEPQDAWSEQPPNIQDHQLETWEEHPSTTQAPVLPVSLSNENEQEDAGGEHPSNFQDDTISELRPYKTHPARTNRLYYGGRESSTHCNFRKHRQKEKAPANQTSS</sequence>
<dbReference type="Proteomes" id="UP001558613">
    <property type="component" value="Unassembled WGS sequence"/>
</dbReference>
<dbReference type="EMBL" id="JAYMGO010000003">
    <property type="protein sequence ID" value="KAL1277846.1"/>
    <property type="molecule type" value="Genomic_DNA"/>
</dbReference>
<accession>A0ABR3NM20</accession>
<evidence type="ECO:0000313" key="2">
    <source>
        <dbReference type="EMBL" id="KAL1277846.1"/>
    </source>
</evidence>
<protein>
    <submittedName>
        <fullName evidence="2">Uncharacterized protein</fullName>
    </submittedName>
</protein>
<reference evidence="2 3" key="1">
    <citation type="submission" date="2023-09" db="EMBL/GenBank/DDBJ databases">
        <authorList>
            <person name="Wang M."/>
        </authorList>
    </citation>
    <scope>NUCLEOTIDE SEQUENCE [LARGE SCALE GENOMIC DNA]</scope>
    <source>
        <strain evidence="2">GT-2023</strain>
        <tissue evidence="2">Liver</tissue>
    </source>
</reference>
<name>A0ABR3NM20_9TELE</name>
<organism evidence="2 3">
    <name type="scientific">Cirrhinus molitorella</name>
    <name type="common">mud carp</name>
    <dbReference type="NCBI Taxonomy" id="172907"/>
    <lineage>
        <taxon>Eukaryota</taxon>
        <taxon>Metazoa</taxon>
        <taxon>Chordata</taxon>
        <taxon>Craniata</taxon>
        <taxon>Vertebrata</taxon>
        <taxon>Euteleostomi</taxon>
        <taxon>Actinopterygii</taxon>
        <taxon>Neopterygii</taxon>
        <taxon>Teleostei</taxon>
        <taxon>Ostariophysi</taxon>
        <taxon>Cypriniformes</taxon>
        <taxon>Cyprinidae</taxon>
        <taxon>Labeoninae</taxon>
        <taxon>Labeonini</taxon>
        <taxon>Cirrhinus</taxon>
    </lineage>
</organism>
<feature type="compositionally biased region" description="Basic and acidic residues" evidence="1">
    <location>
        <begin position="92"/>
        <end position="101"/>
    </location>
</feature>